<keyword evidence="1" id="KW-0812">Transmembrane</keyword>
<keyword evidence="1" id="KW-1133">Transmembrane helix</keyword>
<proteinExistence type="predicted"/>
<evidence type="ECO:0000313" key="2">
    <source>
        <dbReference type="EMBL" id="NEK21272.1"/>
    </source>
</evidence>
<gene>
    <name evidence="2" type="ORF">GV827_02495</name>
</gene>
<comment type="caution">
    <text evidence="2">The sequence shown here is derived from an EMBL/GenBank/DDBJ whole genome shotgun (WGS) entry which is preliminary data.</text>
</comment>
<evidence type="ECO:0000256" key="1">
    <source>
        <dbReference type="SAM" id="Phobius"/>
    </source>
</evidence>
<accession>A0A6P0C5A0</accession>
<protein>
    <submittedName>
        <fullName evidence="2">Uncharacterized protein</fullName>
    </submittedName>
</protein>
<feature type="transmembrane region" description="Helical" evidence="1">
    <location>
        <begin position="21"/>
        <end position="40"/>
    </location>
</feature>
<dbReference type="RefSeq" id="WP_164352090.1">
    <property type="nucleotide sequence ID" value="NZ_JAABNT010000001.1"/>
</dbReference>
<dbReference type="AlphaFoldDB" id="A0A6P0C5A0"/>
<organism evidence="2 3">
    <name type="scientific">Sulfitobacter sediminilitoris</name>
    <dbReference type="NCBI Taxonomy" id="2698830"/>
    <lineage>
        <taxon>Bacteria</taxon>
        <taxon>Pseudomonadati</taxon>
        <taxon>Pseudomonadota</taxon>
        <taxon>Alphaproteobacteria</taxon>
        <taxon>Rhodobacterales</taxon>
        <taxon>Roseobacteraceae</taxon>
        <taxon>Sulfitobacter</taxon>
    </lineage>
</organism>
<feature type="transmembrane region" description="Helical" evidence="1">
    <location>
        <begin position="52"/>
        <end position="76"/>
    </location>
</feature>
<evidence type="ECO:0000313" key="3">
    <source>
        <dbReference type="Proteomes" id="UP000468591"/>
    </source>
</evidence>
<keyword evidence="1" id="KW-0472">Membrane</keyword>
<dbReference type="Proteomes" id="UP000468591">
    <property type="component" value="Unassembled WGS sequence"/>
</dbReference>
<keyword evidence="3" id="KW-1185">Reference proteome</keyword>
<sequence length="195" mass="22273">MNNLLERIWGAVESFARPAQIAIVLWVVSGIQLFNLFGIVDVFGVENDIAKWKFWLLTTFLLSGLLLLTTIGFFIWRFSSKHSKRIWMNFTASRLGISFEAEAILVFLTENRPDPVHLRSAHPAVRELRLHRLITSTMAVYFGDCQDYRMTEAGVARAAVSVLLDPSDDDIDRIQEVVAEACEIPMKMRNSWLAR</sequence>
<name>A0A6P0C5A0_9RHOB</name>
<reference evidence="2 3" key="1">
    <citation type="submission" date="2020-01" db="EMBL/GenBank/DDBJ databases">
        <title>Sulfitobacter sediminilitoris sp. nov., isolated from a tidal flat.</title>
        <authorList>
            <person name="Park S."/>
            <person name="Yoon J.-H."/>
        </authorList>
    </citation>
    <scope>NUCLEOTIDE SEQUENCE [LARGE SCALE GENOMIC DNA]</scope>
    <source>
        <strain evidence="2 3">JBTF-M27</strain>
    </source>
</reference>
<dbReference type="EMBL" id="JAABNT010000001">
    <property type="protein sequence ID" value="NEK21272.1"/>
    <property type="molecule type" value="Genomic_DNA"/>
</dbReference>